<dbReference type="Gene3D" id="1.20.58.340">
    <property type="entry name" value="Magnesium transport protein CorA, transmembrane region"/>
    <property type="match status" value="1"/>
</dbReference>
<evidence type="ECO:0000256" key="2">
    <source>
        <dbReference type="ARBA" id="ARBA00022692"/>
    </source>
</evidence>
<keyword evidence="2 5" id="KW-0812">Transmembrane</keyword>
<keyword evidence="3 5" id="KW-1133">Transmembrane helix</keyword>
<feature type="transmembrane region" description="Helical" evidence="5">
    <location>
        <begin position="178"/>
        <end position="195"/>
    </location>
</feature>
<dbReference type="InterPro" id="IPR045863">
    <property type="entry name" value="CorA_TM1_TM2"/>
</dbReference>
<feature type="transmembrane region" description="Helical" evidence="5">
    <location>
        <begin position="215"/>
        <end position="233"/>
    </location>
</feature>
<dbReference type="AlphaFoldDB" id="A0AAI8YF55"/>
<evidence type="ECO:0000313" key="7">
    <source>
        <dbReference type="Proteomes" id="UP001295740"/>
    </source>
</evidence>
<feature type="transmembrane region" description="Helical" evidence="5">
    <location>
        <begin position="135"/>
        <end position="157"/>
    </location>
</feature>
<protein>
    <submittedName>
        <fullName evidence="6">Uu.00g098510.m01.CDS01</fullName>
    </submittedName>
</protein>
<reference evidence="6" key="1">
    <citation type="submission" date="2023-10" db="EMBL/GenBank/DDBJ databases">
        <authorList>
            <person name="Hackl T."/>
        </authorList>
    </citation>
    <scope>NUCLEOTIDE SEQUENCE</scope>
</reference>
<sequence>MDIQKQLSIQEEIDLLVEIEDIHDELIILKMVLKDLQAVLRDLGKTVDPLEYGTQRHPRDIAYSPTLGDDKSAVGQLQRIETMENMTRKTTQTQLLSLLDLKQKQASIAEALSSVAYAKQEAEQAAENARQGRTLTLFTVVTIVFLPLSFMAAFFAINIESFSVNNNGKLGLGYVLKYMLGISTGLSVPFIFIALNQDRFSTWLSYLTKLTPGTLWTSAACVLVAVILTVLWTSSLEYKSSAEHGYGQ</sequence>
<dbReference type="PANTHER" id="PTHR47685:SF1">
    <property type="entry name" value="MAGNESIUM TRANSPORT PROTEIN CORA"/>
    <property type="match status" value="1"/>
</dbReference>
<organism evidence="6 7">
    <name type="scientific">Anthostomella pinea</name>
    <dbReference type="NCBI Taxonomy" id="933095"/>
    <lineage>
        <taxon>Eukaryota</taxon>
        <taxon>Fungi</taxon>
        <taxon>Dikarya</taxon>
        <taxon>Ascomycota</taxon>
        <taxon>Pezizomycotina</taxon>
        <taxon>Sordariomycetes</taxon>
        <taxon>Xylariomycetidae</taxon>
        <taxon>Xylariales</taxon>
        <taxon>Xylariaceae</taxon>
        <taxon>Anthostomella</taxon>
    </lineage>
</organism>
<dbReference type="GO" id="GO:0016020">
    <property type="term" value="C:membrane"/>
    <property type="evidence" value="ECO:0007669"/>
    <property type="project" value="UniProtKB-SubCell"/>
</dbReference>
<evidence type="ECO:0000256" key="1">
    <source>
        <dbReference type="ARBA" id="ARBA00004141"/>
    </source>
</evidence>
<keyword evidence="4 5" id="KW-0472">Membrane</keyword>
<evidence type="ECO:0000313" key="6">
    <source>
        <dbReference type="EMBL" id="CAJ2502457.1"/>
    </source>
</evidence>
<comment type="caution">
    <text evidence="6">The sequence shown here is derived from an EMBL/GenBank/DDBJ whole genome shotgun (WGS) entry which is preliminary data.</text>
</comment>
<evidence type="ECO:0000256" key="5">
    <source>
        <dbReference type="SAM" id="Phobius"/>
    </source>
</evidence>
<evidence type="ECO:0000256" key="3">
    <source>
        <dbReference type="ARBA" id="ARBA00022989"/>
    </source>
</evidence>
<accession>A0AAI8YF55</accession>
<dbReference type="EMBL" id="CAUWAG010000004">
    <property type="protein sequence ID" value="CAJ2502457.1"/>
    <property type="molecule type" value="Genomic_DNA"/>
</dbReference>
<dbReference type="GO" id="GO:0046873">
    <property type="term" value="F:metal ion transmembrane transporter activity"/>
    <property type="evidence" value="ECO:0007669"/>
    <property type="project" value="InterPro"/>
</dbReference>
<dbReference type="SUPFAM" id="SSF144083">
    <property type="entry name" value="Magnesium transport protein CorA, transmembrane region"/>
    <property type="match status" value="1"/>
</dbReference>
<name>A0AAI8YF55_9PEZI</name>
<dbReference type="Proteomes" id="UP001295740">
    <property type="component" value="Unassembled WGS sequence"/>
</dbReference>
<dbReference type="InterPro" id="IPR050829">
    <property type="entry name" value="CorA_MIT"/>
</dbReference>
<dbReference type="PANTHER" id="PTHR47685">
    <property type="entry name" value="MAGNESIUM TRANSPORT PROTEIN CORA"/>
    <property type="match status" value="1"/>
</dbReference>
<proteinExistence type="predicted"/>
<comment type="subcellular location">
    <subcellularLocation>
        <location evidence="1">Membrane</location>
        <topology evidence="1">Multi-pass membrane protein</topology>
    </subcellularLocation>
</comment>
<keyword evidence="7" id="KW-1185">Reference proteome</keyword>
<gene>
    <name evidence="6" type="ORF">KHLLAP_LOCUS2925</name>
</gene>
<evidence type="ECO:0000256" key="4">
    <source>
        <dbReference type="ARBA" id="ARBA00023136"/>
    </source>
</evidence>